<protein>
    <submittedName>
        <fullName evidence="2">VOC family protein</fullName>
    </submittedName>
</protein>
<dbReference type="InterPro" id="IPR029068">
    <property type="entry name" value="Glyas_Bleomycin-R_OHBP_Dase"/>
</dbReference>
<dbReference type="Pfam" id="PF12681">
    <property type="entry name" value="Glyoxalase_2"/>
    <property type="match status" value="1"/>
</dbReference>
<reference evidence="2 3" key="1">
    <citation type="submission" date="2020-08" db="EMBL/GenBank/DDBJ databases">
        <authorList>
            <person name="Liu C."/>
            <person name="Sun Q."/>
        </authorList>
    </citation>
    <scope>NUCLEOTIDE SEQUENCE [LARGE SCALE GENOMIC DNA]</scope>
    <source>
        <strain evidence="2 3">NSJ-38</strain>
    </source>
</reference>
<dbReference type="InterPro" id="IPR025870">
    <property type="entry name" value="Glyoxalase-like_dom"/>
</dbReference>
<dbReference type="Gene3D" id="3.10.180.10">
    <property type="entry name" value="2,3-Dihydroxybiphenyl 1,2-Dioxygenase, domain 1"/>
    <property type="match status" value="1"/>
</dbReference>
<dbReference type="AlphaFoldDB" id="A0A7G9G687"/>
<dbReference type="Proteomes" id="UP000515823">
    <property type="component" value="Chromosome"/>
</dbReference>
<dbReference type="KEGG" id="qdo:H9Q78_04045"/>
<evidence type="ECO:0000259" key="1">
    <source>
        <dbReference type="PROSITE" id="PS51819"/>
    </source>
</evidence>
<dbReference type="RefSeq" id="WP_249303727.1">
    <property type="nucleotide sequence ID" value="NZ_CP060634.1"/>
</dbReference>
<evidence type="ECO:0000313" key="3">
    <source>
        <dbReference type="Proteomes" id="UP000515823"/>
    </source>
</evidence>
<organism evidence="2 3">
    <name type="scientific">Qiania dongpingensis</name>
    <dbReference type="NCBI Taxonomy" id="2763669"/>
    <lineage>
        <taxon>Bacteria</taxon>
        <taxon>Bacillati</taxon>
        <taxon>Bacillota</taxon>
        <taxon>Clostridia</taxon>
        <taxon>Lachnospirales</taxon>
        <taxon>Lachnospiraceae</taxon>
        <taxon>Qiania</taxon>
    </lineage>
</organism>
<accession>A0A7G9G687</accession>
<dbReference type="PROSITE" id="PS51819">
    <property type="entry name" value="VOC"/>
    <property type="match status" value="1"/>
</dbReference>
<proteinExistence type="predicted"/>
<keyword evidence="3" id="KW-1185">Reference proteome</keyword>
<dbReference type="InterPro" id="IPR037523">
    <property type="entry name" value="VOC_core"/>
</dbReference>
<name>A0A7G9G687_9FIRM</name>
<evidence type="ECO:0000313" key="2">
    <source>
        <dbReference type="EMBL" id="QNM06319.1"/>
    </source>
</evidence>
<feature type="domain" description="VOC" evidence="1">
    <location>
        <begin position="2"/>
        <end position="121"/>
    </location>
</feature>
<sequence>MKFKNPMLIVTDMEKSAAFYKKVLGLHVILDFGSNITLTGGVCLQTRESWLEFIHKGENDIILGSNDSELYFEEDDFDGFLAKLDSMEEIHYVHPACEHSWGQRAVRIYDPDMHIIEIGENIKMVCRRFLESGLTEEETAKRMDVPMKFVRGCRK</sequence>
<dbReference type="SUPFAM" id="SSF54593">
    <property type="entry name" value="Glyoxalase/Bleomycin resistance protein/Dihydroxybiphenyl dioxygenase"/>
    <property type="match status" value="1"/>
</dbReference>
<dbReference type="EMBL" id="CP060634">
    <property type="protein sequence ID" value="QNM06319.1"/>
    <property type="molecule type" value="Genomic_DNA"/>
</dbReference>
<gene>
    <name evidence="2" type="ORF">H9Q78_04045</name>
</gene>